<reference evidence="2" key="2">
    <citation type="submission" date="2025-09" db="UniProtKB">
        <authorList>
            <consortium name="Ensembl"/>
        </authorList>
    </citation>
    <scope>IDENTIFICATION</scope>
</reference>
<sequence>MDSLCTTDTGYHPHGLINQGATCYLNSVLQVFFMTKDFREAVESQVFPNDQEQETIDHKLKRLFQKLKEKEADTKDISWTLDIQTVYEQRDAAEFFEKILNTVKNNVSKIFEGQLSHTISCANSHISNIEPGPFWVLPLSMDVTLGPGQSYSVNDGFEEFFEKSTITGDKLYCAKCNEEVEATTACKMVHHPEILTLLLKRFEFDYHGMTYVKVNCSVDVPHKLQTENGAYELYAIVDHEGSLRSGHYTATIRSYEDQKWYLFNDSNVSPITLEPNLRSQSAYLLIYRTCGYRQEEDKSTRGTDPTVAAVLGVSSAVCLLAALMVDYRRYHSCSCTRLNVM</sequence>
<dbReference type="PANTHER" id="PTHR24006">
    <property type="entry name" value="UBIQUITIN CARBOXYL-TERMINAL HYDROLASE"/>
    <property type="match status" value="1"/>
</dbReference>
<dbReference type="GO" id="GO:0005634">
    <property type="term" value="C:nucleus"/>
    <property type="evidence" value="ECO:0007669"/>
    <property type="project" value="TreeGrafter"/>
</dbReference>
<evidence type="ECO:0000313" key="2">
    <source>
        <dbReference type="Ensembl" id="ENSOKIP00005076142.1"/>
    </source>
</evidence>
<dbReference type="SUPFAM" id="SSF54001">
    <property type="entry name" value="Cysteine proteinases"/>
    <property type="match status" value="1"/>
</dbReference>
<evidence type="ECO:0000259" key="1">
    <source>
        <dbReference type="PROSITE" id="PS50235"/>
    </source>
</evidence>
<dbReference type="GO" id="GO:0005829">
    <property type="term" value="C:cytosol"/>
    <property type="evidence" value="ECO:0007669"/>
    <property type="project" value="TreeGrafter"/>
</dbReference>
<feature type="domain" description="USP" evidence="1">
    <location>
        <begin position="14"/>
        <end position="290"/>
    </location>
</feature>
<dbReference type="RefSeq" id="XP_031647804.1">
    <property type="nucleotide sequence ID" value="XM_031791944.1"/>
</dbReference>
<dbReference type="PANTHER" id="PTHR24006:SF899">
    <property type="entry name" value="UBIQUITIN CARBOXYL-TERMINAL HYDROLASE"/>
    <property type="match status" value="1"/>
</dbReference>
<evidence type="ECO:0000313" key="3">
    <source>
        <dbReference type="Proteomes" id="UP000694557"/>
    </source>
</evidence>
<dbReference type="Pfam" id="PF00443">
    <property type="entry name" value="UCH"/>
    <property type="match status" value="1"/>
</dbReference>
<accession>A0A8C7INU6</accession>
<dbReference type="Ensembl" id="ENSOKIT00005081147.1">
    <property type="protein sequence ID" value="ENSOKIP00005076142.1"/>
    <property type="gene ID" value="ENSOKIG00005032907.1"/>
</dbReference>
<protein>
    <submittedName>
        <fullName evidence="2">Ubiquitin carboxyl-terminal hydrolase 47-like</fullName>
    </submittedName>
</protein>
<name>A0A8C7INU6_ONCKI</name>
<dbReference type="AlphaFoldDB" id="A0A8C7INU6"/>
<dbReference type="InterPro" id="IPR050164">
    <property type="entry name" value="Peptidase_C19"/>
</dbReference>
<organism evidence="2 3">
    <name type="scientific">Oncorhynchus kisutch</name>
    <name type="common">Coho salmon</name>
    <name type="synonym">Salmo kisutch</name>
    <dbReference type="NCBI Taxonomy" id="8019"/>
    <lineage>
        <taxon>Eukaryota</taxon>
        <taxon>Metazoa</taxon>
        <taxon>Chordata</taxon>
        <taxon>Craniata</taxon>
        <taxon>Vertebrata</taxon>
        <taxon>Euteleostomi</taxon>
        <taxon>Actinopterygii</taxon>
        <taxon>Neopterygii</taxon>
        <taxon>Teleostei</taxon>
        <taxon>Protacanthopterygii</taxon>
        <taxon>Salmoniformes</taxon>
        <taxon>Salmonidae</taxon>
        <taxon>Salmoninae</taxon>
        <taxon>Oncorhynchus</taxon>
    </lineage>
</organism>
<dbReference type="CDD" id="cd02257">
    <property type="entry name" value="Peptidase_C19"/>
    <property type="match status" value="1"/>
</dbReference>
<keyword evidence="3" id="KW-1185">Reference proteome</keyword>
<dbReference type="GeneID" id="109906852"/>
<dbReference type="GO" id="GO:0004843">
    <property type="term" value="F:cysteine-type deubiquitinase activity"/>
    <property type="evidence" value="ECO:0007669"/>
    <property type="project" value="InterPro"/>
</dbReference>
<dbReference type="GeneTree" id="ENSGT00940000161289"/>
<dbReference type="GO" id="GO:0016579">
    <property type="term" value="P:protein deubiquitination"/>
    <property type="evidence" value="ECO:0007669"/>
    <property type="project" value="InterPro"/>
</dbReference>
<dbReference type="InterPro" id="IPR038765">
    <property type="entry name" value="Papain-like_cys_pep_sf"/>
</dbReference>
<dbReference type="InterPro" id="IPR001394">
    <property type="entry name" value="Peptidase_C19_UCH"/>
</dbReference>
<dbReference type="PROSITE" id="PS00972">
    <property type="entry name" value="USP_1"/>
    <property type="match status" value="1"/>
</dbReference>
<reference evidence="2" key="1">
    <citation type="submission" date="2025-08" db="UniProtKB">
        <authorList>
            <consortium name="Ensembl"/>
        </authorList>
    </citation>
    <scope>IDENTIFICATION</scope>
</reference>
<dbReference type="InterPro" id="IPR028889">
    <property type="entry name" value="USP"/>
</dbReference>
<dbReference type="Gene3D" id="3.90.70.10">
    <property type="entry name" value="Cysteine proteinases"/>
    <property type="match status" value="1"/>
</dbReference>
<proteinExistence type="predicted"/>
<dbReference type="PROSITE" id="PS00973">
    <property type="entry name" value="USP_2"/>
    <property type="match status" value="1"/>
</dbReference>
<dbReference type="InterPro" id="IPR018200">
    <property type="entry name" value="USP_CS"/>
</dbReference>
<gene>
    <name evidence="2" type="primary">LOC109906852</name>
</gene>
<dbReference type="PROSITE" id="PS50235">
    <property type="entry name" value="USP_3"/>
    <property type="match status" value="1"/>
</dbReference>
<dbReference type="Proteomes" id="UP000694557">
    <property type="component" value="Unassembled WGS sequence"/>
</dbReference>